<accession>A0A1U8AZ08</accession>
<keyword evidence="8" id="KW-1185">Reference proteome</keyword>
<keyword evidence="2 5" id="KW-0812">Transmembrane</keyword>
<dbReference type="eggNOG" id="KOG0223">
    <property type="taxonomic scope" value="Eukaryota"/>
</dbReference>
<dbReference type="AlphaFoldDB" id="A0A1U8AZ08"/>
<dbReference type="PANTHER" id="PTHR47002:SF2">
    <property type="entry name" value="AQUAPORIN AQPAE.A-LIKE"/>
    <property type="match status" value="1"/>
</dbReference>
<dbReference type="SUPFAM" id="SSF81338">
    <property type="entry name" value="Aquaporin-like"/>
    <property type="match status" value="1"/>
</dbReference>
<dbReference type="GO" id="GO:0015267">
    <property type="term" value="F:channel activity"/>
    <property type="evidence" value="ECO:0007669"/>
    <property type="project" value="InterPro"/>
</dbReference>
<feature type="transmembrane region" description="Helical" evidence="7">
    <location>
        <begin position="180"/>
        <end position="200"/>
    </location>
</feature>
<keyword evidence="4 7" id="KW-0472">Membrane</keyword>
<comment type="similarity">
    <text evidence="5">Belongs to the MIP/aquaporin (TC 1.A.8) family.</text>
</comment>
<comment type="subcellular location">
    <subcellularLocation>
        <location evidence="1">Membrane</location>
        <topology evidence="1">Multi-pass membrane protein</topology>
    </subcellularLocation>
</comment>
<name>A0A1U8AZ08_NELNU</name>
<dbReference type="Pfam" id="PF00230">
    <property type="entry name" value="MIP"/>
    <property type="match status" value="1"/>
</dbReference>
<feature type="compositionally biased region" description="Basic and acidic residues" evidence="6">
    <location>
        <begin position="13"/>
        <end position="23"/>
    </location>
</feature>
<dbReference type="GeneID" id="104605576"/>
<dbReference type="InterPro" id="IPR023271">
    <property type="entry name" value="Aquaporin-like"/>
</dbReference>
<proteinExistence type="inferred from homology"/>
<feature type="transmembrane region" description="Helical" evidence="7">
    <location>
        <begin position="43"/>
        <end position="66"/>
    </location>
</feature>
<feature type="transmembrane region" description="Helical" evidence="7">
    <location>
        <begin position="126"/>
        <end position="144"/>
    </location>
</feature>
<evidence type="ECO:0000313" key="8">
    <source>
        <dbReference type="Proteomes" id="UP000189703"/>
    </source>
</evidence>
<evidence type="ECO:0000256" key="6">
    <source>
        <dbReference type="SAM" id="MobiDB-lite"/>
    </source>
</evidence>
<feature type="transmembrane region" description="Helical" evidence="7">
    <location>
        <begin position="207"/>
        <end position="227"/>
    </location>
</feature>
<dbReference type="PRINTS" id="PR00783">
    <property type="entry name" value="MINTRINSICP"/>
</dbReference>
<evidence type="ECO:0000256" key="3">
    <source>
        <dbReference type="ARBA" id="ARBA00022989"/>
    </source>
</evidence>
<dbReference type="InterPro" id="IPR000425">
    <property type="entry name" value="MIP"/>
</dbReference>
<dbReference type="OMA" id="IWIAFDH"/>
<keyword evidence="5" id="KW-0813">Transport</keyword>
<sequence length="306" mass="32983">MARNGRIGEDEENLYHKDEDGKKHSPTTLSERFGLEELFSLKVWQASVAELLGTAILVFALDTLVISSYETDTKTPNLVMSFFVFLSVTVLLLATSPISGGHINPVITFSAALIGLISLSRAAVYILAQCVGGVLGALALKAVVSGTIQHTFSLGGCTLNVIIAEGPNGPITMGLETSQALWLEIICTFVFLFASIWIAFDHRQAKALGPVTVCSIIGAVVGLLVFVSTTLTTKKGYSGVGMNPARCIGPALVRGGHLWNGHWVFWAGPAIACVAFYLYTRIIPRQHFHTTGYKYDLFTTLKALFV</sequence>
<dbReference type="KEGG" id="nnu:104605576"/>
<evidence type="ECO:0000256" key="1">
    <source>
        <dbReference type="ARBA" id="ARBA00004141"/>
    </source>
</evidence>
<dbReference type="GO" id="GO:0016020">
    <property type="term" value="C:membrane"/>
    <property type="evidence" value="ECO:0007669"/>
    <property type="project" value="UniProtKB-SubCell"/>
</dbReference>
<dbReference type="OrthoDB" id="3222at2759"/>
<dbReference type="RefSeq" id="XP_010268700.1">
    <property type="nucleotide sequence ID" value="XM_010270398.1"/>
</dbReference>
<evidence type="ECO:0000313" key="9">
    <source>
        <dbReference type="RefSeq" id="XP_010268700.1"/>
    </source>
</evidence>
<organism evidence="8 9">
    <name type="scientific">Nelumbo nucifera</name>
    <name type="common">Sacred lotus</name>
    <dbReference type="NCBI Taxonomy" id="4432"/>
    <lineage>
        <taxon>Eukaryota</taxon>
        <taxon>Viridiplantae</taxon>
        <taxon>Streptophyta</taxon>
        <taxon>Embryophyta</taxon>
        <taxon>Tracheophyta</taxon>
        <taxon>Spermatophyta</taxon>
        <taxon>Magnoliopsida</taxon>
        <taxon>Proteales</taxon>
        <taxon>Nelumbonaceae</taxon>
        <taxon>Nelumbo</taxon>
    </lineage>
</organism>
<feature type="transmembrane region" description="Helical" evidence="7">
    <location>
        <begin position="78"/>
        <end position="96"/>
    </location>
</feature>
<dbReference type="STRING" id="4432.A0A1U8AZ08"/>
<evidence type="ECO:0000256" key="5">
    <source>
        <dbReference type="RuleBase" id="RU000477"/>
    </source>
</evidence>
<dbReference type="Proteomes" id="UP000189703">
    <property type="component" value="Unplaced"/>
</dbReference>
<evidence type="ECO:0000256" key="2">
    <source>
        <dbReference type="ARBA" id="ARBA00022692"/>
    </source>
</evidence>
<feature type="region of interest" description="Disordered" evidence="6">
    <location>
        <begin position="1"/>
        <end position="26"/>
    </location>
</feature>
<reference evidence="9" key="1">
    <citation type="submission" date="2025-08" db="UniProtKB">
        <authorList>
            <consortium name="RefSeq"/>
        </authorList>
    </citation>
    <scope>IDENTIFICATION</scope>
</reference>
<gene>
    <name evidence="9" type="primary">LOC104605576</name>
</gene>
<keyword evidence="3 7" id="KW-1133">Transmembrane helix</keyword>
<protein>
    <submittedName>
        <fullName evidence="9">Aquaporin-like</fullName>
    </submittedName>
</protein>
<evidence type="ECO:0000256" key="7">
    <source>
        <dbReference type="SAM" id="Phobius"/>
    </source>
</evidence>
<dbReference type="Gene3D" id="1.20.1080.10">
    <property type="entry name" value="Glycerol uptake facilitator protein"/>
    <property type="match status" value="1"/>
</dbReference>
<dbReference type="PANTHER" id="PTHR47002">
    <property type="entry name" value="AQUAPORIN-LIKE"/>
    <property type="match status" value="1"/>
</dbReference>
<feature type="transmembrane region" description="Helical" evidence="7">
    <location>
        <begin position="263"/>
        <end position="280"/>
    </location>
</feature>
<evidence type="ECO:0000256" key="4">
    <source>
        <dbReference type="ARBA" id="ARBA00023136"/>
    </source>
</evidence>